<feature type="region of interest" description="Disordered" evidence="1">
    <location>
        <begin position="36"/>
        <end position="59"/>
    </location>
</feature>
<evidence type="ECO:0000256" key="1">
    <source>
        <dbReference type="SAM" id="MobiDB-lite"/>
    </source>
</evidence>
<keyword evidence="2" id="KW-0732">Signal</keyword>
<gene>
    <name evidence="3" type="ORF">AB5J56_18365</name>
</gene>
<protein>
    <recommendedName>
        <fullName evidence="4">Polysaccharide deacetylase</fullName>
    </recommendedName>
</protein>
<name>A0AB39P664_9ACTN</name>
<sequence>MRPRVLAAALLTSALLAPLTGCAQSVDPIERLSKKAAQRVRPHTPPVTARHAAGPGRPQIIDHIPTRDRVVFLIYDGAPTPRFLTMTRELHLPVTLCAPAGCGMGPKTLTPRKNTAHLTPGTIIRADPTTTPALLRDIRSQGFAVASLKDYL</sequence>
<dbReference type="AlphaFoldDB" id="A0AB39P664"/>
<accession>A0AB39P664</accession>
<feature type="chain" id="PRO_5044317452" description="Polysaccharide deacetylase" evidence="2">
    <location>
        <begin position="24"/>
        <end position="152"/>
    </location>
</feature>
<reference evidence="3" key="1">
    <citation type="submission" date="2024-07" db="EMBL/GenBank/DDBJ databases">
        <authorList>
            <person name="Yu S.T."/>
        </authorList>
    </citation>
    <scope>NUCLEOTIDE SEQUENCE</scope>
    <source>
        <strain evidence="3">R21</strain>
    </source>
</reference>
<evidence type="ECO:0008006" key="4">
    <source>
        <dbReference type="Google" id="ProtNLM"/>
    </source>
</evidence>
<proteinExistence type="predicted"/>
<organism evidence="3">
    <name type="scientific">Streptomyces sp. R21</name>
    <dbReference type="NCBI Taxonomy" id="3238627"/>
    <lineage>
        <taxon>Bacteria</taxon>
        <taxon>Bacillati</taxon>
        <taxon>Actinomycetota</taxon>
        <taxon>Actinomycetes</taxon>
        <taxon>Kitasatosporales</taxon>
        <taxon>Streptomycetaceae</taxon>
        <taxon>Streptomyces</taxon>
    </lineage>
</organism>
<feature type="signal peptide" evidence="2">
    <location>
        <begin position="1"/>
        <end position="23"/>
    </location>
</feature>
<evidence type="ECO:0000256" key="2">
    <source>
        <dbReference type="SAM" id="SignalP"/>
    </source>
</evidence>
<dbReference type="EMBL" id="CP163435">
    <property type="protein sequence ID" value="XDQ26550.1"/>
    <property type="molecule type" value="Genomic_DNA"/>
</dbReference>
<dbReference type="RefSeq" id="WP_369233831.1">
    <property type="nucleotide sequence ID" value="NZ_CP163435.1"/>
</dbReference>
<evidence type="ECO:0000313" key="3">
    <source>
        <dbReference type="EMBL" id="XDQ26550.1"/>
    </source>
</evidence>